<comment type="caution">
    <text evidence="3">The sequence shown here is derived from an EMBL/GenBank/DDBJ whole genome shotgun (WGS) entry which is preliminary data.</text>
</comment>
<dbReference type="InterPro" id="IPR046901">
    <property type="entry name" value="ABC-3C_MC5"/>
</dbReference>
<protein>
    <submittedName>
        <fullName evidence="4">Ribosome-recycling factor</fullName>
    </submittedName>
</protein>
<evidence type="ECO:0000313" key="1">
    <source>
        <dbReference type="EMBL" id="EBO3558780.1"/>
    </source>
</evidence>
<accession>A0A5T9NH74</accession>
<dbReference type="EMBL" id="AAGIGE010000006">
    <property type="protein sequence ID" value="EBO3558780.1"/>
    <property type="molecule type" value="Genomic_DNA"/>
</dbReference>
<dbReference type="RefSeq" id="WP_000909816.1">
    <property type="nucleotide sequence ID" value="NZ_CP092861.1"/>
</dbReference>
<dbReference type="EMBL" id="AAJBOS010000007">
    <property type="protein sequence ID" value="ECK3694112.1"/>
    <property type="molecule type" value="Genomic_DNA"/>
</dbReference>
<evidence type="ECO:0000313" key="4">
    <source>
        <dbReference type="EMBL" id="ECK3694112.1"/>
    </source>
</evidence>
<evidence type="ECO:0000313" key="6">
    <source>
        <dbReference type="EMBL" id="ECZ0562036.1"/>
    </source>
</evidence>
<dbReference type="EMBL" id="AAKHNW010000011">
    <property type="protein sequence ID" value="ECR8437478.1"/>
    <property type="molecule type" value="Genomic_DNA"/>
</dbReference>
<dbReference type="EMBL" id="AAGJJY010000006">
    <property type="protein sequence ID" value="EBO7149300.1"/>
    <property type="molecule type" value="Genomic_DNA"/>
</dbReference>
<dbReference type="EMBL" id="AALFUT010000005">
    <property type="protein sequence ID" value="ECZ0562036.1"/>
    <property type="molecule type" value="Genomic_DNA"/>
</dbReference>
<sequence>MLIYHPAYDAYHCLFRMIALIDHVNEIEVDKARILDFYLIFPALVSEIRMPHNYNAVKKEAKKYSNEYRNPINIRSTFRDMHEIQMAAIRCLAATGLIEIKPLEKDIIKRTDKSIPDGLLLSMRDFLNAKEEIYTFVIRHLSQFHLTGKDGLKDRTNLMEFRYDFS</sequence>
<evidence type="ECO:0000313" key="3">
    <source>
        <dbReference type="EMBL" id="EBO7149300.1"/>
    </source>
</evidence>
<dbReference type="AlphaFoldDB" id="A0A5T9NH74"/>
<dbReference type="Pfam" id="PF20291">
    <property type="entry name" value="MC5"/>
    <property type="match status" value="1"/>
</dbReference>
<reference evidence="3" key="1">
    <citation type="submission" date="2018-08" db="EMBL/GenBank/DDBJ databases">
        <authorList>
            <consortium name="PulseNet: The National Subtyping Network for Foodborne Disease Surveillance"/>
            <person name="Tarr C.L."/>
            <person name="Trees E."/>
            <person name="Katz L.S."/>
            <person name="Carleton-Romer H.A."/>
            <person name="Stroika S."/>
            <person name="Kucerova Z."/>
            <person name="Roache K.F."/>
            <person name="Sabol A.L."/>
            <person name="Besser J."/>
            <person name="Gerner-Smidt P."/>
        </authorList>
    </citation>
    <scope>NUCLEOTIDE SEQUENCE</scope>
    <source>
        <strain evidence="1">PNUSAS009097</strain>
        <strain evidence="2">PNUSAS009482</strain>
        <strain evidence="3">PNUSAS046925</strain>
        <strain evidence="4">PNUSAS085814</strain>
        <strain evidence="5">PNUSAS096944</strain>
        <strain evidence="6">PNUSAS103120</strain>
        <strain evidence="7">PNUSAS110071</strain>
    </source>
</reference>
<dbReference type="EMBL" id="AAMHLS010000005">
    <property type="protein sequence ID" value="EDH3831509.1"/>
    <property type="molecule type" value="Genomic_DNA"/>
</dbReference>
<organism evidence="3">
    <name type="scientific">Salmonella enterica</name>
    <name type="common">Salmonella choleraesuis</name>
    <dbReference type="NCBI Taxonomy" id="28901"/>
    <lineage>
        <taxon>Bacteria</taxon>
        <taxon>Pseudomonadati</taxon>
        <taxon>Pseudomonadota</taxon>
        <taxon>Gammaproteobacteria</taxon>
        <taxon>Enterobacterales</taxon>
        <taxon>Enterobacteriaceae</taxon>
        <taxon>Salmonella</taxon>
    </lineage>
</organism>
<name>A0A5T9NH74_SALER</name>
<proteinExistence type="predicted"/>
<dbReference type="EMBL" id="AAGIGS010000016">
    <property type="protein sequence ID" value="EBO3623828.1"/>
    <property type="molecule type" value="Genomic_DNA"/>
</dbReference>
<gene>
    <name evidence="1" type="ORF">B2E86_13795</name>
    <name evidence="2" type="ORF">B6N72_19785</name>
    <name evidence="3" type="ORF">DY717_11985</name>
    <name evidence="5" type="ORF">F2D77_10575</name>
    <name evidence="6" type="ORF">F7428_10740</name>
    <name evidence="4" type="ORF">FRJ88_19400</name>
    <name evidence="7" type="ORF">GDD90_09105</name>
</gene>
<evidence type="ECO:0000313" key="5">
    <source>
        <dbReference type="EMBL" id="ECR8437478.1"/>
    </source>
</evidence>
<evidence type="ECO:0000313" key="7">
    <source>
        <dbReference type="EMBL" id="EDH3831509.1"/>
    </source>
</evidence>
<evidence type="ECO:0000313" key="2">
    <source>
        <dbReference type="EMBL" id="EBO3623828.1"/>
    </source>
</evidence>